<dbReference type="Proteomes" id="UP001516023">
    <property type="component" value="Unassembled WGS sequence"/>
</dbReference>
<accession>A0ABD3QB83</accession>
<gene>
    <name evidence="1" type="ORF">HJC23_000482</name>
</gene>
<evidence type="ECO:0000313" key="1">
    <source>
        <dbReference type="EMBL" id="KAL3797144.1"/>
    </source>
</evidence>
<comment type="caution">
    <text evidence="1">The sequence shown here is derived from an EMBL/GenBank/DDBJ whole genome shotgun (WGS) entry which is preliminary data.</text>
</comment>
<dbReference type="AlphaFoldDB" id="A0ABD3QB83"/>
<reference evidence="1 2" key="1">
    <citation type="journal article" date="2020" name="G3 (Bethesda)">
        <title>Improved Reference Genome for Cyclotella cryptica CCMP332, a Model for Cell Wall Morphogenesis, Salinity Adaptation, and Lipid Production in Diatoms (Bacillariophyta).</title>
        <authorList>
            <person name="Roberts W.R."/>
            <person name="Downey K.M."/>
            <person name="Ruck E.C."/>
            <person name="Traller J.C."/>
            <person name="Alverson A.J."/>
        </authorList>
    </citation>
    <scope>NUCLEOTIDE SEQUENCE [LARGE SCALE GENOMIC DNA]</scope>
    <source>
        <strain evidence="1 2">CCMP332</strain>
    </source>
</reference>
<organism evidence="1 2">
    <name type="scientific">Cyclotella cryptica</name>
    <dbReference type="NCBI Taxonomy" id="29204"/>
    <lineage>
        <taxon>Eukaryota</taxon>
        <taxon>Sar</taxon>
        <taxon>Stramenopiles</taxon>
        <taxon>Ochrophyta</taxon>
        <taxon>Bacillariophyta</taxon>
        <taxon>Coscinodiscophyceae</taxon>
        <taxon>Thalassiosirophycidae</taxon>
        <taxon>Stephanodiscales</taxon>
        <taxon>Stephanodiscaceae</taxon>
        <taxon>Cyclotella</taxon>
    </lineage>
</organism>
<proteinExistence type="predicted"/>
<keyword evidence="2" id="KW-1185">Reference proteome</keyword>
<protein>
    <submittedName>
        <fullName evidence="1">Uncharacterized protein</fullName>
    </submittedName>
</protein>
<evidence type="ECO:0000313" key="2">
    <source>
        <dbReference type="Proteomes" id="UP001516023"/>
    </source>
</evidence>
<dbReference type="EMBL" id="JABMIG020000057">
    <property type="protein sequence ID" value="KAL3797144.1"/>
    <property type="molecule type" value="Genomic_DNA"/>
</dbReference>
<sequence>MLPRILYASDGAHKQTKWAPTCTNCRRSVFSQIAVFLARALYCTAPLSSNVVASRVRGTSAEKPAKASATLPNAKLAANVKLA</sequence>
<name>A0ABD3QB83_9STRA</name>